<sequence>MSKKIVLITGASNGIGKETALELAKGNYQLIIHGRNPERTKKVYDEIIALGNYDVSMITADFSLLSEVAKFADKVKAQVDHLDVLYNNAGGQFGEEREVTTEGHEKTFAINMLAPFLLTKLLLPLLEKSASARIVTQSSESYQQSGDPILDDIELKDHYSFGVAYGLSKLYVWWVMREFAKRLKENNVQNVSVNTVEPGTALSTGLQRVSGKIPEMQKLIDEYQQYSWSIPEAAATGIYMITSPDVEGVSGKFYGNKKEKEIDSKWYSENGQEQIWDYCNEASEKYL</sequence>
<evidence type="ECO:0000256" key="2">
    <source>
        <dbReference type="ARBA" id="ARBA00023002"/>
    </source>
</evidence>
<reference evidence="3" key="2">
    <citation type="submission" date="2021-09" db="EMBL/GenBank/DDBJ databases">
        <authorList>
            <person name="Gilroy R."/>
        </authorList>
    </citation>
    <scope>NUCLEOTIDE SEQUENCE</scope>
    <source>
        <strain evidence="3">7886</strain>
    </source>
</reference>
<dbReference type="InterPro" id="IPR036291">
    <property type="entry name" value="NAD(P)-bd_dom_sf"/>
</dbReference>
<evidence type="ECO:0000313" key="4">
    <source>
        <dbReference type="Proteomes" id="UP000747013"/>
    </source>
</evidence>
<comment type="caution">
    <text evidence="3">The sequence shown here is derived from an EMBL/GenBank/DDBJ whole genome shotgun (WGS) entry which is preliminary data.</text>
</comment>
<dbReference type="Gene3D" id="3.40.50.720">
    <property type="entry name" value="NAD(P)-binding Rossmann-like Domain"/>
    <property type="match status" value="1"/>
</dbReference>
<evidence type="ECO:0000256" key="1">
    <source>
        <dbReference type="ARBA" id="ARBA00006484"/>
    </source>
</evidence>
<accession>A0A921LA23</accession>
<dbReference type="PANTHER" id="PTHR24320">
    <property type="entry name" value="RETINOL DEHYDROGENASE"/>
    <property type="match status" value="1"/>
</dbReference>
<dbReference type="PRINTS" id="PR00081">
    <property type="entry name" value="GDHRDH"/>
</dbReference>
<evidence type="ECO:0000313" key="3">
    <source>
        <dbReference type="EMBL" id="HJF87689.1"/>
    </source>
</evidence>
<protein>
    <submittedName>
        <fullName evidence="3">SDR family NAD(P)-dependent oxidoreductase</fullName>
    </submittedName>
</protein>
<dbReference type="AlphaFoldDB" id="A0A921LA23"/>
<dbReference type="Proteomes" id="UP000747013">
    <property type="component" value="Unassembled WGS sequence"/>
</dbReference>
<reference evidence="3" key="1">
    <citation type="journal article" date="2021" name="PeerJ">
        <title>Extensive microbial diversity within the chicken gut microbiome revealed by metagenomics and culture.</title>
        <authorList>
            <person name="Gilroy R."/>
            <person name="Ravi A."/>
            <person name="Getino M."/>
            <person name="Pursley I."/>
            <person name="Horton D.L."/>
            <person name="Alikhan N.F."/>
            <person name="Baker D."/>
            <person name="Gharbi K."/>
            <person name="Hall N."/>
            <person name="Watson M."/>
            <person name="Adriaenssens E.M."/>
            <person name="Foster-Nyarko E."/>
            <person name="Jarju S."/>
            <person name="Secka A."/>
            <person name="Antonio M."/>
            <person name="Oren A."/>
            <person name="Chaudhuri R.R."/>
            <person name="La Ragione R."/>
            <person name="Hildebrand F."/>
            <person name="Pallen M.J."/>
        </authorList>
    </citation>
    <scope>NUCLEOTIDE SEQUENCE</scope>
    <source>
        <strain evidence="3">7886</strain>
    </source>
</reference>
<dbReference type="GO" id="GO:0016491">
    <property type="term" value="F:oxidoreductase activity"/>
    <property type="evidence" value="ECO:0007669"/>
    <property type="project" value="UniProtKB-KW"/>
</dbReference>
<proteinExistence type="inferred from homology"/>
<keyword evidence="2" id="KW-0560">Oxidoreductase</keyword>
<gene>
    <name evidence="3" type="ORF">K8V88_09670</name>
</gene>
<comment type="similarity">
    <text evidence="1">Belongs to the short-chain dehydrogenases/reductases (SDR) family.</text>
</comment>
<dbReference type="InterPro" id="IPR002347">
    <property type="entry name" value="SDR_fam"/>
</dbReference>
<dbReference type="PANTHER" id="PTHR24320:SF152">
    <property type="entry name" value="SHORT-CHAIN DEHYDROGENASE_REDUCTASE FAMILY PROTEIN"/>
    <property type="match status" value="1"/>
</dbReference>
<name>A0A921LA23_9LACO</name>
<dbReference type="EMBL" id="DYWC01000227">
    <property type="protein sequence ID" value="HJF87689.1"/>
    <property type="molecule type" value="Genomic_DNA"/>
</dbReference>
<dbReference type="Pfam" id="PF00106">
    <property type="entry name" value="adh_short"/>
    <property type="match status" value="1"/>
</dbReference>
<dbReference type="SUPFAM" id="SSF51735">
    <property type="entry name" value="NAD(P)-binding Rossmann-fold domains"/>
    <property type="match status" value="1"/>
</dbReference>
<organism evidence="3 4">
    <name type="scientific">Companilactobacillus farciminis</name>
    <dbReference type="NCBI Taxonomy" id="1612"/>
    <lineage>
        <taxon>Bacteria</taxon>
        <taxon>Bacillati</taxon>
        <taxon>Bacillota</taxon>
        <taxon>Bacilli</taxon>
        <taxon>Lactobacillales</taxon>
        <taxon>Lactobacillaceae</taxon>
        <taxon>Companilactobacillus</taxon>
    </lineage>
</organism>